<dbReference type="GO" id="GO:0005829">
    <property type="term" value="C:cytosol"/>
    <property type="evidence" value="ECO:0007669"/>
    <property type="project" value="TreeGrafter"/>
</dbReference>
<dbReference type="PANTHER" id="PTHR10000">
    <property type="entry name" value="PHOSPHOSERINE PHOSPHATASE"/>
    <property type="match status" value="1"/>
</dbReference>
<evidence type="ECO:0000313" key="1">
    <source>
        <dbReference type="EMBL" id="RMI32510.1"/>
    </source>
</evidence>
<dbReference type="Pfam" id="PF08282">
    <property type="entry name" value="Hydrolase_3"/>
    <property type="match status" value="1"/>
</dbReference>
<reference evidence="1 2" key="1">
    <citation type="submission" date="2018-10" db="EMBL/GenBank/DDBJ databases">
        <title>Isolation, diversity and antifungal activity of actinobacteria from wheat.</title>
        <authorList>
            <person name="Han C."/>
        </authorList>
    </citation>
    <scope>NUCLEOTIDE SEQUENCE [LARGE SCALE GENOMIC DNA]</scope>
    <source>
        <strain evidence="1 2">NEAU-YY642</strain>
    </source>
</reference>
<dbReference type="RefSeq" id="WP_122399330.1">
    <property type="nucleotide sequence ID" value="NZ_RFFJ01000199.1"/>
</dbReference>
<dbReference type="InterPro" id="IPR023214">
    <property type="entry name" value="HAD_sf"/>
</dbReference>
<evidence type="ECO:0000313" key="2">
    <source>
        <dbReference type="Proteomes" id="UP000278673"/>
    </source>
</evidence>
<keyword evidence="2" id="KW-1185">Reference proteome</keyword>
<name>A0A3M2L711_9ACTN</name>
<sequence>MRGPGIGLVATDLDGTFWDRDGRVHPRTAAAVATLGERGVPVLAVTGRRHATAAPLLRAAGVPVAATVCLDGAIGREGVDGEVFHRDPLPPGRVGELLAVCREAGVEPCAVVDAPDRDLFVGARPTTHPDHLAANQGRVRRCGDLADALARRVVLSLVVCGGDPGPLGRLAARVEGLAQASLTRDTVHGGAALSLRRPGTGKWRAVAAYCARAGLDPGRVLALGDGANDLDLLAHAAVALVPEGADPGALALATRTVPGPERGGWAALLGVLR</sequence>
<dbReference type="PANTHER" id="PTHR10000:SF8">
    <property type="entry name" value="HAD SUPERFAMILY HYDROLASE-LIKE, TYPE 3"/>
    <property type="match status" value="1"/>
</dbReference>
<dbReference type="AlphaFoldDB" id="A0A3M2L711"/>
<gene>
    <name evidence="1" type="ORF">EBN88_25055</name>
</gene>
<organism evidence="1 2">
    <name type="scientific">Streptomyces triticirhizae</name>
    <dbReference type="NCBI Taxonomy" id="2483353"/>
    <lineage>
        <taxon>Bacteria</taxon>
        <taxon>Bacillati</taxon>
        <taxon>Actinomycetota</taxon>
        <taxon>Actinomycetes</taxon>
        <taxon>Kitasatosporales</taxon>
        <taxon>Streptomycetaceae</taxon>
        <taxon>Streptomyces</taxon>
    </lineage>
</organism>
<protein>
    <submittedName>
        <fullName evidence="1">HAD family phosphatase</fullName>
    </submittedName>
</protein>
<comment type="caution">
    <text evidence="1">The sequence shown here is derived from an EMBL/GenBank/DDBJ whole genome shotgun (WGS) entry which is preliminary data.</text>
</comment>
<dbReference type="SUPFAM" id="SSF56784">
    <property type="entry name" value="HAD-like"/>
    <property type="match status" value="1"/>
</dbReference>
<dbReference type="Proteomes" id="UP000278673">
    <property type="component" value="Unassembled WGS sequence"/>
</dbReference>
<dbReference type="InterPro" id="IPR036412">
    <property type="entry name" value="HAD-like_sf"/>
</dbReference>
<dbReference type="GO" id="GO:0000287">
    <property type="term" value="F:magnesium ion binding"/>
    <property type="evidence" value="ECO:0007669"/>
    <property type="project" value="TreeGrafter"/>
</dbReference>
<dbReference type="EMBL" id="RFFJ01000199">
    <property type="protein sequence ID" value="RMI32510.1"/>
    <property type="molecule type" value="Genomic_DNA"/>
</dbReference>
<dbReference type="Gene3D" id="3.30.1240.10">
    <property type="match status" value="1"/>
</dbReference>
<proteinExistence type="predicted"/>
<dbReference type="GO" id="GO:0016791">
    <property type="term" value="F:phosphatase activity"/>
    <property type="evidence" value="ECO:0007669"/>
    <property type="project" value="TreeGrafter"/>
</dbReference>
<accession>A0A3M2L711</accession>
<dbReference type="Gene3D" id="3.40.50.1000">
    <property type="entry name" value="HAD superfamily/HAD-like"/>
    <property type="match status" value="1"/>
</dbReference>